<organism evidence="1 2">
    <name type="scientific">Thalassomonas viridans</name>
    <dbReference type="NCBI Taxonomy" id="137584"/>
    <lineage>
        <taxon>Bacteria</taxon>
        <taxon>Pseudomonadati</taxon>
        <taxon>Pseudomonadota</taxon>
        <taxon>Gammaproteobacteria</taxon>
        <taxon>Alteromonadales</taxon>
        <taxon>Colwelliaceae</taxon>
        <taxon>Thalassomonas</taxon>
    </lineage>
</organism>
<evidence type="ECO:0000313" key="2">
    <source>
        <dbReference type="Proteomes" id="UP000032352"/>
    </source>
</evidence>
<dbReference type="Proteomes" id="UP000032352">
    <property type="component" value="Chromosome"/>
</dbReference>
<dbReference type="RefSeq" id="WP_044841838.1">
    <property type="nucleotide sequence ID" value="NZ_CP059733.1"/>
</dbReference>
<dbReference type="EMBL" id="CP059733">
    <property type="protein sequence ID" value="WDE07645.1"/>
    <property type="molecule type" value="Genomic_DNA"/>
</dbReference>
<reference evidence="1 2" key="1">
    <citation type="journal article" date="2015" name="Genome Announc.">
        <title>Draft Genome Sequences of Marine Isolates of Thalassomonas viridans and Thalassomonas actiniarum.</title>
        <authorList>
            <person name="Olonade I."/>
            <person name="van Zyl L.J."/>
            <person name="Trindade M."/>
        </authorList>
    </citation>
    <scope>NUCLEOTIDE SEQUENCE [LARGE SCALE GENOMIC DNA]</scope>
    <source>
        <strain evidence="1 2">XOM25</strain>
    </source>
</reference>
<dbReference type="Pfam" id="PF11197">
    <property type="entry name" value="DUF2835"/>
    <property type="match status" value="1"/>
</dbReference>
<protein>
    <submittedName>
        <fullName evidence="1">DUF2835 domain-containing protein</fullName>
    </submittedName>
</protein>
<reference evidence="1 2" key="2">
    <citation type="journal article" date="2022" name="Mar. Drugs">
        <title>Bioassay-Guided Fractionation Leads to the Detection of Cholic Acid Generated by the Rare Thalassomonas sp.</title>
        <authorList>
            <person name="Pheiffer F."/>
            <person name="Schneider Y.K."/>
            <person name="Hansen E.H."/>
            <person name="Andersen J.H."/>
            <person name="Isaksson J."/>
            <person name="Busche T."/>
            <person name="R C."/>
            <person name="Kalinowski J."/>
            <person name="Zyl L.V."/>
            <person name="Trindade M."/>
        </authorList>
    </citation>
    <scope>NUCLEOTIDE SEQUENCE [LARGE SCALE GENOMIC DNA]</scope>
    <source>
        <strain evidence="1 2">XOM25</strain>
    </source>
</reference>
<dbReference type="KEGG" id="tvd:SG34_012560"/>
<keyword evidence="2" id="KW-1185">Reference proteome</keyword>
<accession>A0AAE9Z6J6</accession>
<gene>
    <name evidence="1" type="ORF">SG34_012560</name>
</gene>
<dbReference type="AlphaFoldDB" id="A0AAE9Z6J6"/>
<dbReference type="InterPro" id="IPR021363">
    <property type="entry name" value="DUF2835"/>
</dbReference>
<proteinExistence type="predicted"/>
<name>A0AAE9Z6J6_9GAMM</name>
<evidence type="ECO:0000313" key="1">
    <source>
        <dbReference type="EMBL" id="WDE07645.1"/>
    </source>
</evidence>
<sequence>MKYYFSINMTSEEFLPYYRGQIHSLIVTSTAGQRIQFPAMHIRKYLTRSGVRGYFCMETRDNKFLSLTKLK</sequence>